<evidence type="ECO:0000256" key="1">
    <source>
        <dbReference type="ARBA" id="ARBA00004651"/>
    </source>
</evidence>
<keyword evidence="10" id="KW-0732">Signal</keyword>
<dbReference type="PANTHER" id="PTHR42643:SF24">
    <property type="entry name" value="IONOTROPIC RECEPTOR 60A"/>
    <property type="match status" value="1"/>
</dbReference>
<proteinExistence type="inferred from homology"/>
<keyword evidence="3" id="KW-1003">Cell membrane</keyword>
<keyword evidence="4 9" id="KW-0812">Transmembrane</keyword>
<evidence type="ECO:0000259" key="11">
    <source>
        <dbReference type="Pfam" id="PF00060"/>
    </source>
</evidence>
<evidence type="ECO:0000256" key="6">
    <source>
        <dbReference type="ARBA" id="ARBA00023136"/>
    </source>
</evidence>
<comment type="caution">
    <text evidence="12">The sequence shown here is derived from an EMBL/GenBank/DDBJ whole genome shotgun (WGS) entry which is preliminary data.</text>
</comment>
<keyword evidence="6 9" id="KW-0472">Membrane</keyword>
<dbReference type="InterPro" id="IPR001320">
    <property type="entry name" value="Iontro_rcpt_C"/>
</dbReference>
<feature type="transmembrane region" description="Helical" evidence="9">
    <location>
        <begin position="160"/>
        <end position="184"/>
    </location>
</feature>
<sequence length="229" mass="24987">MALRGVLAALVMAAAAVSPAGKLASALVPGTLSSPDIQFSLGIQVIHEVVAGPLAERSLVIYLDPTLGSQALKQITTLPALRYSPLILVDLDSDGEKWCRDQSLAVLRAEYFVHVADLAQNKPITGSLSHVWLYVMRPVLSHSLPRLPETNNQRVFIATWWLVCFIITIAYTANLIAFLTIPLYPKKLQTLKELAESNYRGDTRANERSGRVFLHVESERGAVGWGSAG</sequence>
<feature type="domain" description="Ionotropic glutamate receptor C-terminal" evidence="11">
    <location>
        <begin position="128"/>
        <end position="209"/>
    </location>
</feature>
<dbReference type="Pfam" id="PF00060">
    <property type="entry name" value="Lig_chan"/>
    <property type="match status" value="1"/>
</dbReference>
<dbReference type="Gene3D" id="1.10.287.70">
    <property type="match status" value="1"/>
</dbReference>
<comment type="similarity">
    <text evidence="2">Belongs to the glutamate-gated ion channel (TC 1.A.10.1) family.</text>
</comment>
<keyword evidence="7" id="KW-0675">Receptor</keyword>
<protein>
    <recommendedName>
        <fullName evidence="11">Ionotropic glutamate receptor C-terminal domain-containing protein</fullName>
    </recommendedName>
</protein>
<reference evidence="12 13" key="1">
    <citation type="submission" date="2023-03" db="EMBL/GenBank/DDBJ databases">
        <title>High-quality genome of Scylla paramamosain provides insights in environmental adaptation.</title>
        <authorList>
            <person name="Zhang L."/>
        </authorList>
    </citation>
    <scope>NUCLEOTIDE SEQUENCE [LARGE SCALE GENOMIC DNA]</scope>
    <source>
        <strain evidence="12">LZ_2023a</strain>
        <tissue evidence="12">Muscle</tissue>
    </source>
</reference>
<evidence type="ECO:0000256" key="8">
    <source>
        <dbReference type="ARBA" id="ARBA00023180"/>
    </source>
</evidence>
<dbReference type="AlphaFoldDB" id="A0AAW0TPX3"/>
<evidence type="ECO:0000256" key="10">
    <source>
        <dbReference type="SAM" id="SignalP"/>
    </source>
</evidence>
<dbReference type="InterPro" id="IPR052192">
    <property type="entry name" value="Insect_Ionotropic_Sensory_Rcpt"/>
</dbReference>
<evidence type="ECO:0000313" key="12">
    <source>
        <dbReference type="EMBL" id="KAK8388725.1"/>
    </source>
</evidence>
<accession>A0AAW0TPX3</accession>
<feature type="chain" id="PRO_5043373628" description="Ionotropic glutamate receptor C-terminal domain-containing protein" evidence="10">
    <location>
        <begin position="17"/>
        <end position="229"/>
    </location>
</feature>
<organism evidence="12 13">
    <name type="scientific">Scylla paramamosain</name>
    <name type="common">Mud crab</name>
    <dbReference type="NCBI Taxonomy" id="85552"/>
    <lineage>
        <taxon>Eukaryota</taxon>
        <taxon>Metazoa</taxon>
        <taxon>Ecdysozoa</taxon>
        <taxon>Arthropoda</taxon>
        <taxon>Crustacea</taxon>
        <taxon>Multicrustacea</taxon>
        <taxon>Malacostraca</taxon>
        <taxon>Eumalacostraca</taxon>
        <taxon>Eucarida</taxon>
        <taxon>Decapoda</taxon>
        <taxon>Pleocyemata</taxon>
        <taxon>Brachyura</taxon>
        <taxon>Eubrachyura</taxon>
        <taxon>Portunoidea</taxon>
        <taxon>Portunidae</taxon>
        <taxon>Portuninae</taxon>
        <taxon>Scylla</taxon>
    </lineage>
</organism>
<dbReference type="EMBL" id="JARAKH010000028">
    <property type="protein sequence ID" value="KAK8388725.1"/>
    <property type="molecule type" value="Genomic_DNA"/>
</dbReference>
<dbReference type="Proteomes" id="UP001487740">
    <property type="component" value="Unassembled WGS sequence"/>
</dbReference>
<evidence type="ECO:0000256" key="3">
    <source>
        <dbReference type="ARBA" id="ARBA00022475"/>
    </source>
</evidence>
<keyword evidence="13" id="KW-1185">Reference proteome</keyword>
<keyword evidence="5 9" id="KW-1133">Transmembrane helix</keyword>
<evidence type="ECO:0000256" key="2">
    <source>
        <dbReference type="ARBA" id="ARBA00008685"/>
    </source>
</evidence>
<evidence type="ECO:0000256" key="7">
    <source>
        <dbReference type="ARBA" id="ARBA00023170"/>
    </source>
</evidence>
<feature type="signal peptide" evidence="10">
    <location>
        <begin position="1"/>
        <end position="16"/>
    </location>
</feature>
<evidence type="ECO:0000256" key="4">
    <source>
        <dbReference type="ARBA" id="ARBA00022692"/>
    </source>
</evidence>
<evidence type="ECO:0000256" key="9">
    <source>
        <dbReference type="SAM" id="Phobius"/>
    </source>
</evidence>
<dbReference type="GO" id="GO:0015276">
    <property type="term" value="F:ligand-gated monoatomic ion channel activity"/>
    <property type="evidence" value="ECO:0007669"/>
    <property type="project" value="InterPro"/>
</dbReference>
<comment type="subcellular location">
    <subcellularLocation>
        <location evidence="1">Cell membrane</location>
        <topology evidence="1">Multi-pass membrane protein</topology>
    </subcellularLocation>
</comment>
<dbReference type="PANTHER" id="PTHR42643">
    <property type="entry name" value="IONOTROPIC RECEPTOR 20A-RELATED"/>
    <property type="match status" value="1"/>
</dbReference>
<gene>
    <name evidence="12" type="ORF">O3P69_020610</name>
</gene>
<keyword evidence="8" id="KW-0325">Glycoprotein</keyword>
<dbReference type="GO" id="GO:0005886">
    <property type="term" value="C:plasma membrane"/>
    <property type="evidence" value="ECO:0007669"/>
    <property type="project" value="UniProtKB-SubCell"/>
</dbReference>
<name>A0AAW0TPX3_SCYPA</name>
<evidence type="ECO:0000256" key="5">
    <source>
        <dbReference type="ARBA" id="ARBA00022989"/>
    </source>
</evidence>
<dbReference type="GO" id="GO:0050906">
    <property type="term" value="P:detection of stimulus involved in sensory perception"/>
    <property type="evidence" value="ECO:0007669"/>
    <property type="project" value="UniProtKB-ARBA"/>
</dbReference>
<evidence type="ECO:0000313" key="13">
    <source>
        <dbReference type="Proteomes" id="UP001487740"/>
    </source>
</evidence>